<evidence type="ECO:0000313" key="3">
    <source>
        <dbReference type="Proteomes" id="UP000543224"/>
    </source>
</evidence>
<evidence type="ECO:0000313" key="2">
    <source>
        <dbReference type="EMBL" id="GFP26309.1"/>
    </source>
</evidence>
<feature type="non-terminal residue" evidence="2">
    <location>
        <position position="1"/>
    </location>
</feature>
<dbReference type="Proteomes" id="UP000543224">
    <property type="component" value="Unassembled WGS sequence"/>
</dbReference>
<comment type="caution">
    <text evidence="2">The sequence shown here is derived from an EMBL/GenBank/DDBJ whole genome shotgun (WGS) entry which is preliminary data.</text>
</comment>
<feature type="transmembrane region" description="Helical" evidence="1">
    <location>
        <begin position="39"/>
        <end position="63"/>
    </location>
</feature>
<dbReference type="EMBL" id="BLRX01000512">
    <property type="protein sequence ID" value="GFP26309.1"/>
    <property type="molecule type" value="Genomic_DNA"/>
</dbReference>
<sequence length="95" mass="10673">QKIASSLCEKVISVRKIQNVSFKEILSQFTMNPWTSFPLFLLIIFGLYEFVGVFGAQTSVAFFRGDGVWKAHQPLRNQIGYLGHSLESSAGDFRA</sequence>
<protein>
    <submittedName>
        <fullName evidence="2">Ferrous iron transport protein B</fullName>
    </submittedName>
</protein>
<evidence type="ECO:0000256" key="1">
    <source>
        <dbReference type="SAM" id="Phobius"/>
    </source>
</evidence>
<keyword evidence="1" id="KW-1133">Transmembrane helix</keyword>
<accession>A0A6V8P1C0</accession>
<keyword evidence="1" id="KW-0472">Membrane</keyword>
<proteinExistence type="predicted"/>
<dbReference type="AlphaFoldDB" id="A0A6V8P1C0"/>
<reference evidence="2 3" key="1">
    <citation type="journal article" date="2020" name="Front. Microbiol.">
        <title>Single-cell genomics of novel Actinobacteria with the Wood-Ljungdahl pathway discovered in a serpentinizing system.</title>
        <authorList>
            <person name="Merino N."/>
            <person name="Kawai M."/>
            <person name="Boyd E.S."/>
            <person name="Colman D.R."/>
            <person name="McGlynn S.E."/>
            <person name="Nealson K.H."/>
            <person name="Kurokawa K."/>
            <person name="Hongoh Y."/>
        </authorList>
    </citation>
    <scope>NUCLEOTIDE SEQUENCE [LARGE SCALE GENOMIC DNA]</scope>
    <source>
        <strain evidence="2 3">S25</strain>
    </source>
</reference>
<keyword evidence="1" id="KW-0812">Transmembrane</keyword>
<gene>
    <name evidence="2" type="ORF">HKBW3S25_01800</name>
</gene>
<name>A0A6V8P1C0_9ACTN</name>
<organism evidence="2 3">
    <name type="scientific">Candidatus Hakubella thermalkaliphila</name>
    <dbReference type="NCBI Taxonomy" id="2754717"/>
    <lineage>
        <taxon>Bacteria</taxon>
        <taxon>Bacillati</taxon>
        <taxon>Actinomycetota</taxon>
        <taxon>Actinomycetota incertae sedis</taxon>
        <taxon>Candidatus Hakubellales</taxon>
        <taxon>Candidatus Hakubellaceae</taxon>
        <taxon>Candidatus Hakubella</taxon>
    </lineage>
</organism>